<dbReference type="Gene3D" id="3.30.70.1320">
    <property type="entry name" value="Multidrug efflux transporter AcrB pore domain like"/>
    <property type="match status" value="1"/>
</dbReference>
<organism evidence="3 4">
    <name type="scientific">Paenibacillus zeisoli</name>
    <dbReference type="NCBI Taxonomy" id="2496267"/>
    <lineage>
        <taxon>Bacteria</taxon>
        <taxon>Bacillati</taxon>
        <taxon>Bacillota</taxon>
        <taxon>Bacilli</taxon>
        <taxon>Bacillales</taxon>
        <taxon>Paenibacillaceae</taxon>
        <taxon>Paenibacillus</taxon>
    </lineage>
</organism>
<dbReference type="InterPro" id="IPR001036">
    <property type="entry name" value="Acrflvin-R"/>
</dbReference>
<name>A0A3S1D7V2_9BACL</name>
<feature type="transmembrane region" description="Helical" evidence="1">
    <location>
        <begin position="871"/>
        <end position="891"/>
    </location>
</feature>
<dbReference type="GO" id="GO:0042910">
    <property type="term" value="F:xenobiotic transmembrane transporter activity"/>
    <property type="evidence" value="ECO:0007669"/>
    <property type="project" value="TreeGrafter"/>
</dbReference>
<feature type="transmembrane region" description="Helical" evidence="1">
    <location>
        <begin position="348"/>
        <end position="368"/>
    </location>
</feature>
<reference evidence="3 4" key="1">
    <citation type="submission" date="2018-12" db="EMBL/GenBank/DDBJ databases">
        <authorList>
            <person name="Sun L."/>
            <person name="Chen Z."/>
        </authorList>
    </citation>
    <scope>NUCLEOTIDE SEQUENCE [LARGE SCALE GENOMIC DNA]</scope>
    <source>
        <strain evidence="3 4">3-5-3</strain>
    </source>
</reference>
<comment type="caution">
    <text evidence="3">The sequence shown here is derived from an EMBL/GenBank/DDBJ whole genome shotgun (WGS) entry which is preliminary data.</text>
</comment>
<dbReference type="PANTHER" id="PTHR32063:SF0">
    <property type="entry name" value="SWARMING MOTILITY PROTEIN SWRC"/>
    <property type="match status" value="1"/>
</dbReference>
<protein>
    <submittedName>
        <fullName evidence="3">Efflux RND transporter permease subunit</fullName>
    </submittedName>
</protein>
<dbReference type="SUPFAM" id="SSF82714">
    <property type="entry name" value="Multidrug efflux transporter AcrB TolC docking domain, DN and DC subdomains"/>
    <property type="match status" value="2"/>
</dbReference>
<feature type="transmembrane region" description="Helical" evidence="1">
    <location>
        <begin position="845"/>
        <end position="864"/>
    </location>
</feature>
<dbReference type="OrthoDB" id="9757876at2"/>
<dbReference type="Proteomes" id="UP000272464">
    <property type="component" value="Unassembled WGS sequence"/>
</dbReference>
<feature type="transmembrane region" description="Helical" evidence="1">
    <location>
        <begin position="322"/>
        <end position="341"/>
    </location>
</feature>
<feature type="domain" description="SSD" evidence="2">
    <location>
        <begin position="351"/>
        <end position="477"/>
    </location>
</feature>
<keyword evidence="1" id="KW-1133">Transmembrane helix</keyword>
<dbReference type="PROSITE" id="PS50156">
    <property type="entry name" value="SSD"/>
    <property type="match status" value="1"/>
</dbReference>
<dbReference type="Gene3D" id="3.30.70.1430">
    <property type="entry name" value="Multidrug efflux transporter AcrB pore domain"/>
    <property type="match status" value="2"/>
</dbReference>
<proteinExistence type="predicted"/>
<feature type="transmembrane region" description="Helical" evidence="1">
    <location>
        <begin position="897"/>
        <end position="918"/>
    </location>
</feature>
<sequence length="1027" mass="110421">MNKASAMLIMIAILFGAGFYSAGSLKLENMPDVSFPYMVVSTAYSASPEDVMSQVSKPIEDKIANVEGIETISSTSSDTGSEVMVKFTQGVDLDQKKQDLDSLIQGVPIPMEASRPIVSTLGFASIPAYYLAVYADKGMSQSDLDNLYKSEMKSGFSSVKGVDHIDTIGARRTSLDIELKADALNAYGLAPADVTAAIQASLASGTVGTIKLDGNTQMVRVTGELDSIYSLNHLELVSSQGQSLTLKDLAEIKAVTESEFISRVDGKPAIGINLYKTQTANAVEFSNETNSLLEKWELAHPNITFKKVYDSADEVRESISGLLREGIIGVVLASLIILLFLRNIRMTAIVLVSIPLSILITFIMMNYLGLTLNVMSLGGIFISVGRIVDDSIVVIENIYTNLQKAKERNQSVLLLAVSQVSMAITSSTLVTVGVFLPIAFVSGMIGEFFRPFALTVACALMASLLVALTVIPLMAKLMVLRGVNLGTHNEEETGRTAAFYEKILTWCLNHRIKTLLLSGIVFVVTLFITIPSLAVNNMSDGEAGRQLSFTIKLPYNTSIESSDAQSKQVENLLKQAKDDQGNPIFNFTESLVGYGGTDKQLPYMVQINTELNDDADAKAIKEQYKALILAELPKGTEVTPDSLSSGGGGLGSTDFSYVLSGDNQKMLEQAAAQVKAKIKQFPELKNIKDTLGDAKTQVIATVSQTKAKRFGLSTSAIQNTVRSWIEQTEMGSIRFDNILYTVEVQLSSADKDSIQQLGKIPLRTSSGDIVYLNEVAKIEKVEAPIALQREKQKQVVSITASIDSPDKAAVSSKVAAALDAIELPEGVSSSAGGVTDEIAKNFSQLFVSMGAAIAIVYLIMVLCFGNASTPFAILFSLPLAVIGGLLGLLISREAINITSLIGFMMLIGIVVTNAIVLLDRAQQLMKGGYDVRHALLEAGRVRLRPIIMTAGATIVAMIPLALGLSHGTLISKGLAVVVIGGLTTSTILTLVVVPVIYELLDSIRKKLFRRSSSDKGQEPREEKSLDM</sequence>
<feature type="transmembrane region" description="Helical" evidence="1">
    <location>
        <begin position="411"/>
        <end position="440"/>
    </location>
</feature>
<dbReference type="AlphaFoldDB" id="A0A3S1D7V2"/>
<dbReference type="Gene3D" id="3.30.2090.10">
    <property type="entry name" value="Multidrug efflux transporter AcrB TolC docking domain, DN and DC subdomains"/>
    <property type="match status" value="2"/>
</dbReference>
<dbReference type="InterPro" id="IPR027463">
    <property type="entry name" value="AcrB_DN_DC_subdom"/>
</dbReference>
<dbReference type="PANTHER" id="PTHR32063">
    <property type="match status" value="1"/>
</dbReference>
<dbReference type="InterPro" id="IPR000731">
    <property type="entry name" value="SSD"/>
</dbReference>
<feature type="transmembrane region" description="Helical" evidence="1">
    <location>
        <begin position="943"/>
        <end position="962"/>
    </location>
</feature>
<dbReference type="GO" id="GO:0005886">
    <property type="term" value="C:plasma membrane"/>
    <property type="evidence" value="ECO:0007669"/>
    <property type="project" value="TreeGrafter"/>
</dbReference>
<feature type="transmembrane region" description="Helical" evidence="1">
    <location>
        <begin position="515"/>
        <end position="535"/>
    </location>
</feature>
<feature type="transmembrane region" description="Helical" evidence="1">
    <location>
        <begin position="974"/>
        <end position="1000"/>
    </location>
</feature>
<dbReference type="PRINTS" id="PR00702">
    <property type="entry name" value="ACRIFLAVINRP"/>
</dbReference>
<keyword evidence="1" id="KW-0472">Membrane</keyword>
<dbReference type="Gene3D" id="3.30.70.1440">
    <property type="entry name" value="Multidrug efflux transporter AcrB pore domain"/>
    <property type="match status" value="1"/>
</dbReference>
<accession>A0A3S1D7V2</accession>
<evidence type="ECO:0000313" key="4">
    <source>
        <dbReference type="Proteomes" id="UP000272464"/>
    </source>
</evidence>
<evidence type="ECO:0000313" key="3">
    <source>
        <dbReference type="EMBL" id="RUT29689.1"/>
    </source>
</evidence>
<keyword evidence="1" id="KW-0812">Transmembrane</keyword>
<feature type="transmembrane region" description="Helical" evidence="1">
    <location>
        <begin position="452"/>
        <end position="475"/>
    </location>
</feature>
<keyword evidence="4" id="KW-1185">Reference proteome</keyword>
<dbReference type="SUPFAM" id="SSF82693">
    <property type="entry name" value="Multidrug efflux transporter AcrB pore domain, PN1, PN2, PC1 and PC2 subdomains"/>
    <property type="match status" value="2"/>
</dbReference>
<gene>
    <name evidence="3" type="ORF">EJP77_14900</name>
</gene>
<dbReference type="EMBL" id="RZNX01000006">
    <property type="protein sequence ID" value="RUT29689.1"/>
    <property type="molecule type" value="Genomic_DNA"/>
</dbReference>
<dbReference type="Gene3D" id="1.20.1640.10">
    <property type="entry name" value="Multidrug efflux transporter AcrB transmembrane domain"/>
    <property type="match status" value="2"/>
</dbReference>
<dbReference type="SUPFAM" id="SSF82866">
    <property type="entry name" value="Multidrug efflux transporter AcrB transmembrane domain"/>
    <property type="match status" value="2"/>
</dbReference>
<evidence type="ECO:0000259" key="2">
    <source>
        <dbReference type="PROSITE" id="PS50156"/>
    </source>
</evidence>
<evidence type="ECO:0000256" key="1">
    <source>
        <dbReference type="SAM" id="Phobius"/>
    </source>
</evidence>
<dbReference type="Pfam" id="PF00873">
    <property type="entry name" value="ACR_tran"/>
    <property type="match status" value="1"/>
</dbReference>